<evidence type="ECO:0000256" key="2">
    <source>
        <dbReference type="ARBA" id="ARBA00023128"/>
    </source>
</evidence>
<dbReference type="PANTHER" id="PTHR32035:SF3">
    <property type="entry name" value="SMALL RIBOSOMAL SUBUNIT PROTEIN MS38"/>
    <property type="match status" value="1"/>
</dbReference>
<evidence type="ECO:0000256" key="5">
    <source>
        <dbReference type="SAM" id="MobiDB-lite"/>
    </source>
</evidence>
<feature type="domain" description="Ribosomal protein mS38 C-terminal" evidence="6">
    <location>
        <begin position="109"/>
        <end position="142"/>
    </location>
</feature>
<dbReference type="AlphaFoldDB" id="A0A9P8PMK9"/>
<dbReference type="PANTHER" id="PTHR32035">
    <property type="entry name" value="AURORA KINASE A-INTERACTING PROTEIN"/>
    <property type="match status" value="1"/>
</dbReference>
<dbReference type="InterPro" id="IPR013177">
    <property type="entry name" value="Ribosomal_mS38_C"/>
</dbReference>
<dbReference type="EMBL" id="JAEUBF010000796">
    <property type="protein sequence ID" value="KAH3674801.1"/>
    <property type="molecule type" value="Genomic_DNA"/>
</dbReference>
<name>A0A9P8PMK9_9ASCO</name>
<evidence type="ECO:0000256" key="1">
    <source>
        <dbReference type="ARBA" id="ARBA00004173"/>
    </source>
</evidence>
<reference evidence="7" key="1">
    <citation type="journal article" date="2021" name="Open Biol.">
        <title>Shared evolutionary footprints suggest mitochondrial oxidative damage underlies multiple complex I losses in fungi.</title>
        <authorList>
            <person name="Schikora-Tamarit M.A."/>
            <person name="Marcet-Houben M."/>
            <person name="Nosek J."/>
            <person name="Gabaldon T."/>
        </authorList>
    </citation>
    <scope>NUCLEOTIDE SEQUENCE</scope>
    <source>
        <strain evidence="7">CBS6341</strain>
    </source>
</reference>
<gene>
    <name evidence="7" type="ORF">WICMUC_003004</name>
</gene>
<comment type="subcellular location">
    <subcellularLocation>
        <location evidence="1">Mitochondrion</location>
    </subcellularLocation>
</comment>
<feature type="region of interest" description="Disordered" evidence="5">
    <location>
        <begin position="121"/>
        <end position="143"/>
    </location>
</feature>
<dbReference type="Proteomes" id="UP000769528">
    <property type="component" value="Unassembled WGS sequence"/>
</dbReference>
<sequence>MFSLIKPQMRILTNQSIGLRSRLFSQLSGQSSIKSSSKLLPIIPSDTLSKLFQLQLNLNSNSITPFDPLTKIPSIANFHNLNSNNRRSMNDPLRELTAFVDDLENEGMLMDSVLRKRKLKMKKHKLRKRRKAQRALRRKLKKD</sequence>
<dbReference type="Pfam" id="PF08213">
    <property type="entry name" value="COX24_C"/>
    <property type="match status" value="1"/>
</dbReference>
<evidence type="ECO:0000256" key="3">
    <source>
        <dbReference type="ARBA" id="ARBA00035647"/>
    </source>
</evidence>
<proteinExistence type="inferred from homology"/>
<keyword evidence="8" id="KW-1185">Reference proteome</keyword>
<organism evidence="7 8">
    <name type="scientific">Wickerhamomyces mucosus</name>
    <dbReference type="NCBI Taxonomy" id="1378264"/>
    <lineage>
        <taxon>Eukaryota</taxon>
        <taxon>Fungi</taxon>
        <taxon>Dikarya</taxon>
        <taxon>Ascomycota</taxon>
        <taxon>Saccharomycotina</taxon>
        <taxon>Saccharomycetes</taxon>
        <taxon>Phaffomycetales</taxon>
        <taxon>Wickerhamomycetaceae</taxon>
        <taxon>Wickerhamomyces</taxon>
    </lineage>
</organism>
<dbReference type="OrthoDB" id="10620504at2759"/>
<dbReference type="SMART" id="SM01155">
    <property type="entry name" value="DUF1713"/>
    <property type="match status" value="1"/>
</dbReference>
<reference evidence="7" key="2">
    <citation type="submission" date="2021-01" db="EMBL/GenBank/DDBJ databases">
        <authorList>
            <person name="Schikora-Tamarit M.A."/>
        </authorList>
    </citation>
    <scope>NUCLEOTIDE SEQUENCE</scope>
    <source>
        <strain evidence="7">CBS6341</strain>
    </source>
</reference>
<evidence type="ECO:0000256" key="4">
    <source>
        <dbReference type="ARBA" id="ARBA00035682"/>
    </source>
</evidence>
<evidence type="ECO:0000259" key="6">
    <source>
        <dbReference type="SMART" id="SM01155"/>
    </source>
</evidence>
<evidence type="ECO:0000313" key="7">
    <source>
        <dbReference type="EMBL" id="KAH3674801.1"/>
    </source>
</evidence>
<dbReference type="GO" id="GO:0005739">
    <property type="term" value="C:mitochondrion"/>
    <property type="evidence" value="ECO:0007669"/>
    <property type="project" value="UniProtKB-SubCell"/>
</dbReference>
<evidence type="ECO:0000313" key="8">
    <source>
        <dbReference type="Proteomes" id="UP000769528"/>
    </source>
</evidence>
<protein>
    <recommendedName>
        <fullName evidence="4">Small ribosomal subunit protein mS38</fullName>
    </recommendedName>
</protein>
<keyword evidence="2" id="KW-0496">Mitochondrion</keyword>
<accession>A0A9P8PMK9</accession>
<comment type="caution">
    <text evidence="7">The sequence shown here is derived from an EMBL/GenBank/DDBJ whole genome shotgun (WGS) entry which is preliminary data.</text>
</comment>
<comment type="similarity">
    <text evidence="3">Belongs to the mitochondrion-specific ribosomal protein mS38 family.</text>
</comment>